<feature type="domain" description="Mitochondrial outer membrane transport complex Sam37/metaxin N-terminal" evidence="9">
    <location>
        <begin position="25"/>
        <end position="145"/>
    </location>
</feature>
<organism evidence="11 12">
    <name type="scientific">Drosophila guanche</name>
    <name type="common">Fruit fly</name>
    <dbReference type="NCBI Taxonomy" id="7266"/>
    <lineage>
        <taxon>Eukaryota</taxon>
        <taxon>Metazoa</taxon>
        <taxon>Ecdysozoa</taxon>
        <taxon>Arthropoda</taxon>
        <taxon>Hexapoda</taxon>
        <taxon>Insecta</taxon>
        <taxon>Pterygota</taxon>
        <taxon>Neoptera</taxon>
        <taxon>Endopterygota</taxon>
        <taxon>Diptera</taxon>
        <taxon>Brachycera</taxon>
        <taxon>Muscomorpha</taxon>
        <taxon>Ephydroidea</taxon>
        <taxon>Drosophilidae</taxon>
        <taxon>Drosophila</taxon>
        <taxon>Sophophora</taxon>
    </lineage>
</organism>
<accession>A0A3B0JS96</accession>
<dbReference type="InterPro" id="IPR033468">
    <property type="entry name" value="Metaxin_GST"/>
</dbReference>
<evidence type="ECO:0000256" key="4">
    <source>
        <dbReference type="ARBA" id="ARBA00022787"/>
    </source>
</evidence>
<reference evidence="12" key="1">
    <citation type="submission" date="2018-01" db="EMBL/GenBank/DDBJ databases">
        <authorList>
            <person name="Alioto T."/>
            <person name="Alioto T."/>
        </authorList>
    </citation>
    <scope>NUCLEOTIDE SEQUENCE [LARGE SCALE GENOMIC DNA]</scope>
</reference>
<dbReference type="GO" id="GO:0007005">
    <property type="term" value="P:mitochondrion organization"/>
    <property type="evidence" value="ECO:0007669"/>
    <property type="project" value="InterPro"/>
</dbReference>
<dbReference type="InterPro" id="IPR050931">
    <property type="entry name" value="Mito_Protein_Transport_Metaxin"/>
</dbReference>
<dbReference type="GO" id="GO:0015031">
    <property type="term" value="P:protein transport"/>
    <property type="evidence" value="ECO:0007669"/>
    <property type="project" value="UniProtKB-KW"/>
</dbReference>
<evidence type="ECO:0000256" key="2">
    <source>
        <dbReference type="ARBA" id="ARBA00009170"/>
    </source>
</evidence>
<evidence type="ECO:0000313" key="11">
    <source>
        <dbReference type="EMBL" id="SPP83883.1"/>
    </source>
</evidence>
<evidence type="ECO:0000259" key="10">
    <source>
        <dbReference type="Pfam" id="PF17171"/>
    </source>
</evidence>
<dbReference type="PANTHER" id="PTHR12289">
    <property type="entry name" value="METAXIN RELATED"/>
    <property type="match status" value="1"/>
</dbReference>
<keyword evidence="12" id="KW-1185">Reference proteome</keyword>
<keyword evidence="6" id="KW-0496">Mitochondrion</keyword>
<evidence type="ECO:0000256" key="6">
    <source>
        <dbReference type="ARBA" id="ARBA00023128"/>
    </source>
</evidence>
<evidence type="ECO:0000256" key="8">
    <source>
        <dbReference type="PIRNR" id="PIRNR038150"/>
    </source>
</evidence>
<keyword evidence="5" id="KW-0653">Protein transport</keyword>
<dbReference type="PIRSF" id="PIRSF038150">
    <property type="entry name" value="Metaxin"/>
    <property type="match status" value="1"/>
</dbReference>
<keyword evidence="7" id="KW-0472">Membrane</keyword>
<gene>
    <name evidence="11" type="ORF">DGUA_6G016371</name>
</gene>
<dbReference type="OMA" id="FPYNLYY"/>
<keyword evidence="4 8" id="KW-1000">Mitochondrion outer membrane</keyword>
<proteinExistence type="inferred from homology"/>
<dbReference type="InterPro" id="IPR017410">
    <property type="entry name" value="Metaxin1/3"/>
</dbReference>
<dbReference type="STRING" id="7266.A0A3B0JS96"/>
<sequence length="327" mass="37282">MDIQLGAMLHVYKGEWGLPTIDFECLRALCLLRFTRCPMDVETNANPLRSGAGKLPYLQIGNDKFVGYTQIKRVLDLEGYPIDAHLNTKQKHLSATYANWVFTNLHGYYHYFLYGEPFNFDKTTRGLYAKRTPFPFNFYYPSTYQREACDVLQVMASFDVNDKLDKHESEYLVLNAKKCVNLLSRKLGRKVWFFGDTYSEFDAIVYSYLAIIFKITLPNNPLQAHIKACQNLVNFINRITKDIFRDEGYSSTKLTKASNGTDSHLAHSEHKLLESDCSTKIVAGVGALLAMCAFAACRGIYNQLTTRSSTDYDGIDYDDDDAEEGLE</sequence>
<name>A0A3B0JS96_DROGU</name>
<evidence type="ECO:0000256" key="5">
    <source>
        <dbReference type="ARBA" id="ARBA00022927"/>
    </source>
</evidence>
<evidence type="ECO:0000256" key="7">
    <source>
        <dbReference type="ARBA" id="ARBA00023136"/>
    </source>
</evidence>
<evidence type="ECO:0000256" key="1">
    <source>
        <dbReference type="ARBA" id="ARBA00004294"/>
    </source>
</evidence>
<dbReference type="CDD" id="cd03212">
    <property type="entry name" value="GST_C_Metaxin1_3"/>
    <property type="match status" value="1"/>
</dbReference>
<dbReference type="InterPro" id="IPR019564">
    <property type="entry name" value="Sam37/metaxin_N"/>
</dbReference>
<keyword evidence="3" id="KW-0813">Transport</keyword>
<dbReference type="CDD" id="cd03078">
    <property type="entry name" value="GST_N_Metaxin1_like"/>
    <property type="match status" value="1"/>
</dbReference>
<protein>
    <recommendedName>
        <fullName evidence="8">Metaxin</fullName>
    </recommendedName>
</protein>
<dbReference type="Proteomes" id="UP000268350">
    <property type="component" value="Unassembled WGS sequence"/>
</dbReference>
<evidence type="ECO:0000259" key="9">
    <source>
        <dbReference type="Pfam" id="PF10568"/>
    </source>
</evidence>
<comment type="similarity">
    <text evidence="2 8">Belongs to the metaxin family.</text>
</comment>
<dbReference type="PANTHER" id="PTHR12289:SF41">
    <property type="entry name" value="FAILED AXON CONNECTIONS-RELATED"/>
    <property type="match status" value="1"/>
</dbReference>
<dbReference type="Pfam" id="PF10568">
    <property type="entry name" value="Tom37"/>
    <property type="match status" value="1"/>
</dbReference>
<dbReference type="AlphaFoldDB" id="A0A3B0JS96"/>
<feature type="domain" description="Metaxin glutathione S-transferase" evidence="10">
    <location>
        <begin position="176"/>
        <end position="239"/>
    </location>
</feature>
<dbReference type="EMBL" id="OUUW01000008">
    <property type="protein sequence ID" value="SPP83883.1"/>
    <property type="molecule type" value="Genomic_DNA"/>
</dbReference>
<evidence type="ECO:0000256" key="3">
    <source>
        <dbReference type="ARBA" id="ARBA00022448"/>
    </source>
</evidence>
<evidence type="ECO:0000313" key="12">
    <source>
        <dbReference type="Proteomes" id="UP000268350"/>
    </source>
</evidence>
<dbReference type="GO" id="GO:0001401">
    <property type="term" value="C:SAM complex"/>
    <property type="evidence" value="ECO:0007669"/>
    <property type="project" value="InterPro"/>
</dbReference>
<dbReference type="Pfam" id="PF17171">
    <property type="entry name" value="GST_C_6"/>
    <property type="match status" value="1"/>
</dbReference>
<dbReference type="OrthoDB" id="5835136at2759"/>
<dbReference type="InterPro" id="IPR036282">
    <property type="entry name" value="Glutathione-S-Trfase_C_sf"/>
</dbReference>
<dbReference type="SUPFAM" id="SSF47616">
    <property type="entry name" value="GST C-terminal domain-like"/>
    <property type="match status" value="1"/>
</dbReference>
<comment type="subcellular location">
    <subcellularLocation>
        <location evidence="1 8">Mitochondrion outer membrane</location>
    </subcellularLocation>
</comment>